<name>A0A392U1I4_9FABA</name>
<comment type="caution">
    <text evidence="1">The sequence shown here is derived from an EMBL/GenBank/DDBJ whole genome shotgun (WGS) entry which is preliminary data.</text>
</comment>
<dbReference type="AlphaFoldDB" id="A0A392U1I4"/>
<reference evidence="1 2" key="1">
    <citation type="journal article" date="2018" name="Front. Plant Sci.">
        <title>Red Clover (Trifolium pratense) and Zigzag Clover (T. medium) - A Picture of Genomic Similarities and Differences.</title>
        <authorList>
            <person name="Dluhosova J."/>
            <person name="Istvanek J."/>
            <person name="Nedelnik J."/>
            <person name="Repkova J."/>
        </authorList>
    </citation>
    <scope>NUCLEOTIDE SEQUENCE [LARGE SCALE GENOMIC DNA]</scope>
    <source>
        <strain evidence="2">cv. 10/8</strain>
        <tissue evidence="1">Leaf</tissue>
    </source>
</reference>
<feature type="non-terminal residue" evidence="1">
    <location>
        <position position="26"/>
    </location>
</feature>
<organism evidence="1 2">
    <name type="scientific">Trifolium medium</name>
    <dbReference type="NCBI Taxonomy" id="97028"/>
    <lineage>
        <taxon>Eukaryota</taxon>
        <taxon>Viridiplantae</taxon>
        <taxon>Streptophyta</taxon>
        <taxon>Embryophyta</taxon>
        <taxon>Tracheophyta</taxon>
        <taxon>Spermatophyta</taxon>
        <taxon>Magnoliopsida</taxon>
        <taxon>eudicotyledons</taxon>
        <taxon>Gunneridae</taxon>
        <taxon>Pentapetalae</taxon>
        <taxon>rosids</taxon>
        <taxon>fabids</taxon>
        <taxon>Fabales</taxon>
        <taxon>Fabaceae</taxon>
        <taxon>Papilionoideae</taxon>
        <taxon>50 kb inversion clade</taxon>
        <taxon>NPAAA clade</taxon>
        <taxon>Hologalegina</taxon>
        <taxon>IRL clade</taxon>
        <taxon>Trifolieae</taxon>
        <taxon>Trifolium</taxon>
    </lineage>
</organism>
<dbReference type="EMBL" id="LXQA010685120">
    <property type="protein sequence ID" value="MCI65915.1"/>
    <property type="molecule type" value="Genomic_DNA"/>
</dbReference>
<evidence type="ECO:0000313" key="2">
    <source>
        <dbReference type="Proteomes" id="UP000265520"/>
    </source>
</evidence>
<protein>
    <submittedName>
        <fullName evidence="1">Uncharacterized protein</fullName>
    </submittedName>
</protein>
<evidence type="ECO:0000313" key="1">
    <source>
        <dbReference type="EMBL" id="MCI65915.1"/>
    </source>
</evidence>
<dbReference type="Proteomes" id="UP000265520">
    <property type="component" value="Unassembled WGS sequence"/>
</dbReference>
<keyword evidence="2" id="KW-1185">Reference proteome</keyword>
<sequence>MAEMAVSPSVQRPLFQVVELPPSPSP</sequence>
<proteinExistence type="predicted"/>
<accession>A0A392U1I4</accession>